<protein>
    <submittedName>
        <fullName evidence="2">YqcC family protein</fullName>
    </submittedName>
</protein>
<evidence type="ECO:0000259" key="1">
    <source>
        <dbReference type="Pfam" id="PF04287"/>
    </source>
</evidence>
<dbReference type="Proteomes" id="UP001058461">
    <property type="component" value="Chromosome"/>
</dbReference>
<dbReference type="PANTHER" id="PTHR39586">
    <property type="entry name" value="CYTOPLASMIC PROTEIN-RELATED"/>
    <property type="match status" value="1"/>
</dbReference>
<dbReference type="Gene3D" id="1.20.1440.40">
    <property type="entry name" value="YqcC-like"/>
    <property type="match status" value="1"/>
</dbReference>
<dbReference type="PANTHER" id="PTHR39586:SF1">
    <property type="entry name" value="CYTOPLASMIC PROTEIN"/>
    <property type="match status" value="1"/>
</dbReference>
<name>A0ABY5HNE1_9GAMM</name>
<dbReference type="RefSeq" id="WP_255856142.1">
    <property type="nucleotide sequence ID" value="NZ_CP073347.1"/>
</dbReference>
<feature type="domain" description="YqcC-like" evidence="1">
    <location>
        <begin position="7"/>
        <end position="102"/>
    </location>
</feature>
<accession>A0ABY5HNE1</accession>
<dbReference type="PIRSF" id="PIRSF006257">
    <property type="entry name" value="UCP006257"/>
    <property type="match status" value="1"/>
</dbReference>
<dbReference type="Pfam" id="PF04287">
    <property type="entry name" value="DUF446"/>
    <property type="match status" value="1"/>
</dbReference>
<reference evidence="2" key="1">
    <citation type="submission" date="2021-04" db="EMBL/GenBank/DDBJ databases">
        <title>Oceanospirillales bacteria with DddD are important DMSP degraders in coastal seawater.</title>
        <authorList>
            <person name="Liu J."/>
        </authorList>
    </citation>
    <scope>NUCLEOTIDE SEQUENCE</scope>
    <source>
        <strain evidence="2">D13-1</strain>
    </source>
</reference>
<keyword evidence="3" id="KW-1185">Reference proteome</keyword>
<dbReference type="InterPro" id="IPR023376">
    <property type="entry name" value="YqcC-like_dom"/>
</dbReference>
<gene>
    <name evidence="2" type="ORF">KDW95_10060</name>
</gene>
<dbReference type="InterPro" id="IPR036814">
    <property type="entry name" value="YqcC-like_sf"/>
</dbReference>
<proteinExistence type="predicted"/>
<dbReference type="EMBL" id="CP073347">
    <property type="protein sequence ID" value="UTW13948.1"/>
    <property type="molecule type" value="Genomic_DNA"/>
</dbReference>
<dbReference type="SUPFAM" id="SSF158452">
    <property type="entry name" value="YqcC-like"/>
    <property type="match status" value="1"/>
</dbReference>
<evidence type="ECO:0000313" key="2">
    <source>
        <dbReference type="EMBL" id="UTW13948.1"/>
    </source>
</evidence>
<dbReference type="InterPro" id="IPR007384">
    <property type="entry name" value="UCP006257"/>
</dbReference>
<organism evidence="2 3">
    <name type="scientific">Marinobacterium rhizophilum</name>
    <dbReference type="NCBI Taxonomy" id="420402"/>
    <lineage>
        <taxon>Bacteria</taxon>
        <taxon>Pseudomonadati</taxon>
        <taxon>Pseudomonadota</taxon>
        <taxon>Gammaproteobacteria</taxon>
        <taxon>Oceanospirillales</taxon>
        <taxon>Oceanospirillaceae</taxon>
        <taxon>Marinobacterium</taxon>
    </lineage>
</organism>
<evidence type="ECO:0000313" key="3">
    <source>
        <dbReference type="Proteomes" id="UP001058461"/>
    </source>
</evidence>
<sequence>MTQHQQLHHLLRQIEQELQALQLWQQVAPSREALGSTEPFCVDTLSFCEWLQWIMLPRFDDMIRQQQPLPGSSDIAAMAEEAFKGVSADTSTLLGLMHQVDSTLRRVH</sequence>